<gene>
    <name evidence="1" type="ORF">DDE74_30515</name>
</gene>
<name>A0A3Q9KDJ1_9ACTN</name>
<dbReference type="RefSeq" id="WP_127153503.1">
    <property type="nucleotide sequence ID" value="NZ_CP029042.1"/>
</dbReference>
<dbReference type="EMBL" id="CP029042">
    <property type="protein sequence ID" value="AZS74700.1"/>
    <property type="molecule type" value="Genomic_DNA"/>
</dbReference>
<dbReference type="Proteomes" id="UP000275579">
    <property type="component" value="Chromosome"/>
</dbReference>
<evidence type="ECO:0000313" key="2">
    <source>
        <dbReference type="Proteomes" id="UP000275579"/>
    </source>
</evidence>
<organism evidence="1 2">
    <name type="scientific">Streptomyces lydicus</name>
    <dbReference type="NCBI Taxonomy" id="47763"/>
    <lineage>
        <taxon>Bacteria</taxon>
        <taxon>Bacillati</taxon>
        <taxon>Actinomycetota</taxon>
        <taxon>Actinomycetes</taxon>
        <taxon>Kitasatosporales</taxon>
        <taxon>Streptomycetaceae</taxon>
        <taxon>Streptomyces</taxon>
    </lineage>
</organism>
<protein>
    <submittedName>
        <fullName evidence="1">Uncharacterized protein</fullName>
    </submittedName>
</protein>
<sequence>MSLVLPVWRRYHLARTDWPLDEQIYVLQALLDGFVAAVAPAHPLRSTTIDEPAKVMAAAVTTLLGPEEASPADVRAVADEALQLLRAQRESVLASLVQRRRRPGRCAHRGRQHLPGRCRTRMQRNRPQAPSWERFRIA</sequence>
<dbReference type="AlphaFoldDB" id="A0A3Q9KDJ1"/>
<accession>A0A3Q9KDJ1</accession>
<reference evidence="1 2" key="1">
    <citation type="submission" date="2018-04" db="EMBL/GenBank/DDBJ databases">
        <title>Complete genome sequences of Streptomyces lydicus strain WYEC and characterization of antagonistic properties of biological control agents.</title>
        <authorList>
            <person name="Mariita R.M."/>
            <person name="Sello J.K."/>
        </authorList>
    </citation>
    <scope>NUCLEOTIDE SEQUENCE [LARGE SCALE GENOMIC DNA]</scope>
    <source>
        <strain evidence="1 2">WYEC 108</strain>
    </source>
</reference>
<proteinExistence type="predicted"/>
<evidence type="ECO:0000313" key="1">
    <source>
        <dbReference type="EMBL" id="AZS74700.1"/>
    </source>
</evidence>